<dbReference type="AlphaFoldDB" id="A0A560MF42"/>
<evidence type="ECO:0000313" key="1">
    <source>
        <dbReference type="EMBL" id="TWC05131.1"/>
    </source>
</evidence>
<gene>
    <name evidence="1" type="ORF">FBZ93_103143</name>
</gene>
<evidence type="ECO:0000313" key="2">
    <source>
        <dbReference type="Proteomes" id="UP000321304"/>
    </source>
</evidence>
<organism evidence="1 2">
    <name type="scientific">Bradyrhizobium macuxiense</name>
    <dbReference type="NCBI Taxonomy" id="1755647"/>
    <lineage>
        <taxon>Bacteria</taxon>
        <taxon>Pseudomonadati</taxon>
        <taxon>Pseudomonadota</taxon>
        <taxon>Alphaproteobacteria</taxon>
        <taxon>Hyphomicrobiales</taxon>
        <taxon>Nitrobacteraceae</taxon>
        <taxon>Bradyrhizobium</taxon>
    </lineage>
</organism>
<keyword evidence="2" id="KW-1185">Reference proteome</keyword>
<accession>A0A560MF42</accession>
<sequence>MRNFNRSEYAQLKNFFSFYVERYMPTESLPSEEQPLAVLEAMENRSPRMAFQRLRQAINDCVERSSSFDPAEVANLDAELISRGIITLSELRKRYSRGYANILKRGRIKNDTEFYLLQNVINDPTEKSPDELELLAKLLSDYEGA</sequence>
<comment type="caution">
    <text evidence="1">The sequence shown here is derived from an EMBL/GenBank/DDBJ whole genome shotgun (WGS) entry which is preliminary data.</text>
</comment>
<dbReference type="RefSeq" id="WP_146985509.1">
    <property type="nucleotide sequence ID" value="NZ_VITY01000003.1"/>
</dbReference>
<protein>
    <submittedName>
        <fullName evidence="1">Uncharacterized protein</fullName>
    </submittedName>
</protein>
<dbReference type="EMBL" id="VITY01000003">
    <property type="protein sequence ID" value="TWC05131.1"/>
    <property type="molecule type" value="Genomic_DNA"/>
</dbReference>
<dbReference type="OrthoDB" id="7576954at2"/>
<reference evidence="1 2" key="1">
    <citation type="submission" date="2019-06" db="EMBL/GenBank/DDBJ databases">
        <title>Genomic Encyclopedia of Type Strains, Phase IV (KMG-V): Genome sequencing to study the core and pangenomes of soil and plant-associated prokaryotes.</title>
        <authorList>
            <person name="Whitman W."/>
        </authorList>
    </citation>
    <scope>NUCLEOTIDE SEQUENCE [LARGE SCALE GENOMIC DNA]</scope>
    <source>
        <strain evidence="1 2">BR 10355</strain>
    </source>
</reference>
<name>A0A560MF42_9BRAD</name>
<dbReference type="Proteomes" id="UP000321304">
    <property type="component" value="Unassembled WGS sequence"/>
</dbReference>
<proteinExistence type="predicted"/>